<evidence type="ECO:0000256" key="4">
    <source>
        <dbReference type="ARBA" id="ARBA00017497"/>
    </source>
</evidence>
<dbReference type="InterPro" id="IPR016651">
    <property type="entry name" value="LCMT1"/>
</dbReference>
<evidence type="ECO:0000256" key="8">
    <source>
        <dbReference type="PIRNR" id="PIRNR016305"/>
    </source>
</evidence>
<dbReference type="InterPro" id="IPR029063">
    <property type="entry name" value="SAM-dependent_MTases_sf"/>
</dbReference>
<dbReference type="SUPFAM" id="SSF53335">
    <property type="entry name" value="S-adenosyl-L-methionine-dependent methyltransferases"/>
    <property type="match status" value="1"/>
</dbReference>
<dbReference type="AlphaFoldDB" id="A0A6A6NUA8"/>
<dbReference type="EC" id="2.1.1.233" evidence="3 8"/>
<dbReference type="Gene3D" id="3.40.50.150">
    <property type="entry name" value="Vaccinia Virus protein VP39"/>
    <property type="match status" value="1"/>
</dbReference>
<gene>
    <name evidence="11" type="ORF">BDY21DRAFT_289935</name>
</gene>
<dbReference type="OrthoDB" id="203237at2759"/>
<feature type="region of interest" description="Disordered" evidence="10">
    <location>
        <begin position="1"/>
        <end position="42"/>
    </location>
</feature>
<evidence type="ECO:0000256" key="5">
    <source>
        <dbReference type="ARBA" id="ARBA00022603"/>
    </source>
</evidence>
<keyword evidence="7 8" id="KW-0949">S-adenosyl-L-methionine</keyword>
<feature type="binding site" evidence="9">
    <location>
        <begin position="199"/>
        <end position="200"/>
    </location>
    <ligand>
        <name>S-adenosyl-L-methionine</name>
        <dbReference type="ChEBI" id="CHEBI:59789"/>
    </ligand>
</feature>
<evidence type="ECO:0000256" key="7">
    <source>
        <dbReference type="ARBA" id="ARBA00022691"/>
    </source>
</evidence>
<evidence type="ECO:0000256" key="2">
    <source>
        <dbReference type="ARBA" id="ARBA00010703"/>
    </source>
</evidence>
<comment type="similarity">
    <text evidence="2 8">Belongs to the methyltransferase superfamily. LCMT family.</text>
</comment>
<dbReference type="PANTHER" id="PTHR13600">
    <property type="entry name" value="LEUCINE CARBOXYL METHYLTRANSFERASE"/>
    <property type="match status" value="1"/>
</dbReference>
<accession>A0A6A6NUA8</accession>
<keyword evidence="6 8" id="KW-0808">Transferase</keyword>
<feature type="compositionally biased region" description="Basic and acidic residues" evidence="10">
    <location>
        <begin position="31"/>
        <end position="42"/>
    </location>
</feature>
<evidence type="ECO:0000256" key="9">
    <source>
        <dbReference type="PIRSR" id="PIRSR016305-1"/>
    </source>
</evidence>
<protein>
    <recommendedName>
        <fullName evidence="4 8">Leucine carboxyl methyltransferase 1</fullName>
        <ecNumber evidence="3 8">2.1.1.233</ecNumber>
    </recommendedName>
</protein>
<reference evidence="11" key="1">
    <citation type="journal article" date="2020" name="Stud. Mycol.">
        <title>101 Dothideomycetes genomes: a test case for predicting lifestyles and emergence of pathogens.</title>
        <authorList>
            <person name="Haridas S."/>
            <person name="Albert R."/>
            <person name="Binder M."/>
            <person name="Bloem J."/>
            <person name="Labutti K."/>
            <person name="Salamov A."/>
            <person name="Andreopoulos B."/>
            <person name="Baker S."/>
            <person name="Barry K."/>
            <person name="Bills G."/>
            <person name="Bluhm B."/>
            <person name="Cannon C."/>
            <person name="Castanera R."/>
            <person name="Culley D."/>
            <person name="Daum C."/>
            <person name="Ezra D."/>
            <person name="Gonzalez J."/>
            <person name="Henrissat B."/>
            <person name="Kuo A."/>
            <person name="Liang C."/>
            <person name="Lipzen A."/>
            <person name="Lutzoni F."/>
            <person name="Magnuson J."/>
            <person name="Mondo S."/>
            <person name="Nolan M."/>
            <person name="Ohm R."/>
            <person name="Pangilinan J."/>
            <person name="Park H.-J."/>
            <person name="Ramirez L."/>
            <person name="Alfaro M."/>
            <person name="Sun H."/>
            <person name="Tritt A."/>
            <person name="Yoshinaga Y."/>
            <person name="Zwiers L.-H."/>
            <person name="Turgeon B."/>
            <person name="Goodwin S."/>
            <person name="Spatafora J."/>
            <person name="Crous P."/>
            <person name="Grigoriev I."/>
        </authorList>
    </citation>
    <scope>NUCLEOTIDE SEQUENCE</scope>
    <source>
        <strain evidence="11">ATCC 16933</strain>
    </source>
</reference>
<organism evidence="11 12">
    <name type="scientific">Lineolata rhizophorae</name>
    <dbReference type="NCBI Taxonomy" id="578093"/>
    <lineage>
        <taxon>Eukaryota</taxon>
        <taxon>Fungi</taxon>
        <taxon>Dikarya</taxon>
        <taxon>Ascomycota</taxon>
        <taxon>Pezizomycotina</taxon>
        <taxon>Dothideomycetes</taxon>
        <taxon>Dothideomycetes incertae sedis</taxon>
        <taxon>Lineolatales</taxon>
        <taxon>Lineolataceae</taxon>
        <taxon>Lineolata</taxon>
    </lineage>
</organism>
<comment type="function">
    <text evidence="8">Methylates the carboxyl group of the C-terminal leucine residue of protein phosphatase 2A catalytic subunits to form alpha-leucine ester residues.</text>
</comment>
<evidence type="ECO:0000256" key="6">
    <source>
        <dbReference type="ARBA" id="ARBA00022679"/>
    </source>
</evidence>
<feature type="binding site" evidence="9">
    <location>
        <position position="234"/>
    </location>
    <ligand>
        <name>S-adenosyl-L-methionine</name>
        <dbReference type="ChEBI" id="CHEBI:59789"/>
    </ligand>
</feature>
<dbReference type="PIRSF" id="PIRSF016305">
    <property type="entry name" value="LCM_mtfrase"/>
    <property type="match status" value="1"/>
</dbReference>
<dbReference type="PANTHER" id="PTHR13600:SF21">
    <property type="entry name" value="LEUCINE CARBOXYL METHYLTRANSFERASE 1"/>
    <property type="match status" value="1"/>
</dbReference>
<dbReference type="Pfam" id="PF04072">
    <property type="entry name" value="LCM"/>
    <property type="match status" value="1"/>
</dbReference>
<feature type="binding site" evidence="9">
    <location>
        <position position="120"/>
    </location>
    <ligand>
        <name>S-adenosyl-L-methionine</name>
        <dbReference type="ChEBI" id="CHEBI:59789"/>
    </ligand>
</feature>
<comment type="catalytic activity">
    <reaction evidence="1 8">
        <text>[phosphatase 2A protein]-C-terminal L-leucine + S-adenosyl-L-methionine = [phosphatase 2A protein]-C-terminal L-leucine methyl ester + S-adenosyl-L-homocysteine</text>
        <dbReference type="Rhea" id="RHEA:48544"/>
        <dbReference type="Rhea" id="RHEA-COMP:12134"/>
        <dbReference type="Rhea" id="RHEA-COMP:12135"/>
        <dbReference type="ChEBI" id="CHEBI:57856"/>
        <dbReference type="ChEBI" id="CHEBI:59789"/>
        <dbReference type="ChEBI" id="CHEBI:90516"/>
        <dbReference type="ChEBI" id="CHEBI:90517"/>
        <dbReference type="EC" id="2.1.1.233"/>
    </reaction>
</comment>
<dbReference type="Proteomes" id="UP000799766">
    <property type="component" value="Unassembled WGS sequence"/>
</dbReference>
<keyword evidence="5 8" id="KW-0489">Methyltransferase</keyword>
<evidence type="ECO:0000313" key="12">
    <source>
        <dbReference type="Proteomes" id="UP000799766"/>
    </source>
</evidence>
<sequence length="391" mass="43608">MAAPQIPHLLSLRGGHGRGRGRGRGGHRFGHHESEEDAAAAKDHVVQATDGDASGSRLSAVELGYMDDPFARAFHYEQDSPRRYPIINRGTYVRTAALDHLVTRFLSAFPSQPKQIISLGAGSDTRWFRLVLADPSLAHRLVYHELDFSTNTSKKIAAMQNRPFVWKVFKDSLPEGVLEKISENGTRLESPSLNVHPVDLRDLAREGIPASEIPTSLPRLPNLDPDVPTLLLSECCLCYVSPEITVSILRTFTTSLIPRRTPLALALYEPIHPHDPFGRVMLRNLATRGIDLPTISTFSSRRLQKSRLEDAGFEGGQGAADVGWIWSKWVEETERERVGQCEGGLDEVEEWDLLAGHYCVAWGWRDGDGGEEESVFWRAWGELDGQEDEVE</sequence>
<feature type="compositionally biased region" description="Basic residues" evidence="10">
    <location>
        <begin position="15"/>
        <end position="30"/>
    </location>
</feature>
<dbReference type="InterPro" id="IPR007213">
    <property type="entry name" value="Ppm1/Ppm2/Tcmp"/>
</dbReference>
<evidence type="ECO:0000256" key="10">
    <source>
        <dbReference type="SAM" id="MobiDB-lite"/>
    </source>
</evidence>
<evidence type="ECO:0000256" key="1">
    <source>
        <dbReference type="ARBA" id="ARBA00000724"/>
    </source>
</evidence>
<name>A0A6A6NUA8_9PEZI</name>
<evidence type="ECO:0000313" key="11">
    <source>
        <dbReference type="EMBL" id="KAF2455360.1"/>
    </source>
</evidence>
<keyword evidence="12" id="KW-1185">Reference proteome</keyword>
<feature type="binding site" evidence="9">
    <location>
        <position position="94"/>
    </location>
    <ligand>
        <name>S-adenosyl-L-methionine</name>
        <dbReference type="ChEBI" id="CHEBI:59789"/>
    </ligand>
</feature>
<dbReference type="EMBL" id="MU001687">
    <property type="protein sequence ID" value="KAF2455360.1"/>
    <property type="molecule type" value="Genomic_DNA"/>
</dbReference>
<evidence type="ECO:0000256" key="3">
    <source>
        <dbReference type="ARBA" id="ARBA00012834"/>
    </source>
</evidence>
<dbReference type="GO" id="GO:0032259">
    <property type="term" value="P:methylation"/>
    <property type="evidence" value="ECO:0007669"/>
    <property type="project" value="UniProtKB-KW"/>
</dbReference>
<dbReference type="GO" id="GO:0018423">
    <property type="term" value="F:protein C-terminal leucine carboxyl O-methyltransferase activity"/>
    <property type="evidence" value="ECO:0007669"/>
    <property type="project" value="UniProtKB-EC"/>
</dbReference>
<proteinExistence type="inferred from homology"/>